<evidence type="ECO:0000256" key="4">
    <source>
        <dbReference type="PROSITE-ProRule" id="PRU00601"/>
    </source>
</evidence>
<dbReference type="GO" id="GO:0016567">
    <property type="term" value="P:protein ubiquitination"/>
    <property type="evidence" value="ECO:0007669"/>
    <property type="project" value="TreeGrafter"/>
</dbReference>
<dbReference type="InterPro" id="IPR037275">
    <property type="entry name" value="Znf_CTCHY_sf"/>
</dbReference>
<dbReference type="InParanoid" id="A0A2K1QGQ0"/>
<organism evidence="9 10">
    <name type="scientific">Sphaceloma murrayae</name>
    <dbReference type="NCBI Taxonomy" id="2082308"/>
    <lineage>
        <taxon>Eukaryota</taxon>
        <taxon>Fungi</taxon>
        <taxon>Dikarya</taxon>
        <taxon>Ascomycota</taxon>
        <taxon>Pezizomycotina</taxon>
        <taxon>Dothideomycetes</taxon>
        <taxon>Dothideomycetidae</taxon>
        <taxon>Myriangiales</taxon>
        <taxon>Elsinoaceae</taxon>
        <taxon>Sphaceloma</taxon>
    </lineage>
</organism>
<evidence type="ECO:0000256" key="3">
    <source>
        <dbReference type="ARBA" id="ARBA00022833"/>
    </source>
</evidence>
<dbReference type="OrthoDB" id="411372at2759"/>
<evidence type="ECO:0008006" key="11">
    <source>
        <dbReference type="Google" id="ProtNLM"/>
    </source>
</evidence>
<name>A0A2K1QGQ0_9PEZI</name>
<dbReference type="InterPro" id="IPR013083">
    <property type="entry name" value="Znf_RING/FYVE/PHD"/>
</dbReference>
<dbReference type="AlphaFoldDB" id="A0A2K1QGQ0"/>
<evidence type="ECO:0000259" key="6">
    <source>
        <dbReference type="PROSITE" id="PS50089"/>
    </source>
</evidence>
<evidence type="ECO:0000313" key="9">
    <source>
        <dbReference type="EMBL" id="PNS14091.1"/>
    </source>
</evidence>
<accession>A0A2K1QGQ0</accession>
<dbReference type="Pfam" id="PF13639">
    <property type="entry name" value="zf-RING_2"/>
    <property type="match status" value="1"/>
</dbReference>
<protein>
    <recommendedName>
        <fullName evidence="11">Zf-CHY-domain-containing protein</fullName>
    </recommendedName>
</protein>
<evidence type="ECO:0000256" key="5">
    <source>
        <dbReference type="SAM" id="MobiDB-lite"/>
    </source>
</evidence>
<proteinExistence type="predicted"/>
<dbReference type="Gene3D" id="2.20.28.10">
    <property type="match status" value="1"/>
</dbReference>
<evidence type="ECO:0000256" key="1">
    <source>
        <dbReference type="ARBA" id="ARBA00022723"/>
    </source>
</evidence>
<dbReference type="SUPFAM" id="SSF57850">
    <property type="entry name" value="RING/U-box"/>
    <property type="match status" value="1"/>
</dbReference>
<feature type="compositionally biased region" description="Acidic residues" evidence="5">
    <location>
        <begin position="670"/>
        <end position="722"/>
    </location>
</feature>
<keyword evidence="1" id="KW-0479">Metal-binding</keyword>
<dbReference type="SMART" id="SM00184">
    <property type="entry name" value="RING"/>
    <property type="match status" value="1"/>
</dbReference>
<evidence type="ECO:0000256" key="2">
    <source>
        <dbReference type="ARBA" id="ARBA00022771"/>
    </source>
</evidence>
<feature type="compositionally biased region" description="Basic and acidic residues" evidence="5">
    <location>
        <begin position="83"/>
        <end position="92"/>
    </location>
</feature>
<keyword evidence="2 4" id="KW-0863">Zinc-finger</keyword>
<dbReference type="PROSITE" id="PS51270">
    <property type="entry name" value="ZF_CTCHY"/>
    <property type="match status" value="1"/>
</dbReference>
<keyword evidence="10" id="KW-1185">Reference proteome</keyword>
<comment type="caution">
    <text evidence="9">The sequence shown here is derived from an EMBL/GenBank/DDBJ whole genome shotgun (WGS) entry which is preliminary data.</text>
</comment>
<keyword evidence="3" id="KW-0862">Zinc</keyword>
<dbReference type="SUPFAM" id="SSF161245">
    <property type="entry name" value="Zinc hairpin stack"/>
    <property type="match status" value="1"/>
</dbReference>
<feature type="region of interest" description="Disordered" evidence="5">
    <location>
        <begin position="314"/>
        <end position="343"/>
    </location>
</feature>
<feature type="region of interest" description="Disordered" evidence="5">
    <location>
        <begin position="55"/>
        <end position="98"/>
    </location>
</feature>
<dbReference type="Gene3D" id="3.30.40.10">
    <property type="entry name" value="Zinc/RING finger domain, C3HC4 (zinc finger)"/>
    <property type="match status" value="1"/>
</dbReference>
<dbReference type="InterPro" id="IPR001841">
    <property type="entry name" value="Znf_RING"/>
</dbReference>
<feature type="compositionally biased region" description="Acidic residues" evidence="5">
    <location>
        <begin position="315"/>
        <end position="326"/>
    </location>
</feature>
<dbReference type="GO" id="GO:0006511">
    <property type="term" value="P:ubiquitin-dependent protein catabolic process"/>
    <property type="evidence" value="ECO:0007669"/>
    <property type="project" value="TreeGrafter"/>
</dbReference>
<dbReference type="InterPro" id="IPR008913">
    <property type="entry name" value="Znf_CHY"/>
</dbReference>
<dbReference type="PANTHER" id="PTHR21319:SF0">
    <property type="entry name" value="AND RING FINGER DOMAIN PROTEIN, PUTATIVE (AFU_ORTHOLOGUE AFUA_1G08900)-RELATED"/>
    <property type="match status" value="1"/>
</dbReference>
<dbReference type="InterPro" id="IPR017921">
    <property type="entry name" value="Znf_CTCHY"/>
</dbReference>
<dbReference type="SUPFAM" id="SSF161219">
    <property type="entry name" value="CHY zinc finger-like"/>
    <property type="match status" value="1"/>
</dbReference>
<feature type="region of interest" description="Disordered" evidence="5">
    <location>
        <begin position="638"/>
        <end position="722"/>
    </location>
</feature>
<gene>
    <name evidence="9" type="ORF">CAC42_6604</name>
</gene>
<feature type="region of interest" description="Disordered" evidence="5">
    <location>
        <begin position="433"/>
        <end position="519"/>
    </location>
</feature>
<dbReference type="Pfam" id="PF05495">
    <property type="entry name" value="zf-CHY"/>
    <property type="match status" value="1"/>
</dbReference>
<dbReference type="PROSITE" id="PS50089">
    <property type="entry name" value="ZF_RING_2"/>
    <property type="match status" value="1"/>
</dbReference>
<dbReference type="Proteomes" id="UP000243797">
    <property type="component" value="Unassembled WGS sequence"/>
</dbReference>
<dbReference type="GO" id="GO:0061630">
    <property type="term" value="F:ubiquitin protein ligase activity"/>
    <property type="evidence" value="ECO:0007669"/>
    <property type="project" value="TreeGrafter"/>
</dbReference>
<evidence type="ECO:0000259" key="8">
    <source>
        <dbReference type="PROSITE" id="PS51270"/>
    </source>
</evidence>
<feature type="domain" description="CHY-type" evidence="7">
    <location>
        <begin position="110"/>
        <end position="181"/>
    </location>
</feature>
<dbReference type="STRING" id="2082308.A0A2K1QGQ0"/>
<evidence type="ECO:0000313" key="10">
    <source>
        <dbReference type="Proteomes" id="UP000243797"/>
    </source>
</evidence>
<feature type="domain" description="CTCHY-type" evidence="8">
    <location>
        <begin position="183"/>
        <end position="249"/>
    </location>
</feature>
<reference evidence="9 10" key="1">
    <citation type="submission" date="2017-06" db="EMBL/GenBank/DDBJ databases">
        <title>Draft genome sequence of a variant of Elsinoe murrayae.</title>
        <authorList>
            <person name="Cheng Q."/>
        </authorList>
    </citation>
    <scope>NUCLEOTIDE SEQUENCE [LARGE SCALE GENOMIC DNA]</scope>
    <source>
        <strain evidence="9 10">CQ-2017a</strain>
    </source>
</reference>
<feature type="domain" description="RING-type" evidence="6">
    <location>
        <begin position="250"/>
        <end position="292"/>
    </location>
</feature>
<evidence type="ECO:0000259" key="7">
    <source>
        <dbReference type="PROSITE" id="PS51266"/>
    </source>
</evidence>
<sequence length="722" mass="81174">MSAPEIRASTPSGMLPEDDGMRDLREKMHEIRLLALSTEETAKRMHGLMTQDYQTRNKASTATTRSAMATKQERPPTTVNVHLTDEDKEPSYHPDTGVQDELDELLNQEQSEPILGCKHYKRNVKVQCYDCQMWFPCRHCHDASPDLPWQHHLNRRKTQNMLCMLCKTPQPASEVCTSCGVEAAYYYCSKCKLWDNDSTKRIYHCDDCGICRRGEGLGKDFVHCKRCNVCISISTSNSHPCIERATDCDCPLCLEYLFSSSTPVVSLLCGHYMHSACYKELMNVTYRCPVCNKSAVNMELQWRKLDDEIRVQPMPEEDFEDEEPEEERSSTPEPPDTTDSRLSAGLSNLSLFNRPSSQQRRRVPRKVWVGCNDCGGRGYTPFHWLGLKCPRCDGYNTNQLTPTGSSDIRFIPTATMPNTSLQRHHDFTGATVLRSFDDPDLPTETTQPRSDRSAALLAQSPTRSALNPSTPSRSYFLSSSPSSAPSPRSWASSLSPTRLTNLRSTSASATSDEGATTLPEPDYLTLAMARLDRFGVSPSEFLARVGISPSEFLARLNISPPDFLERFGVSPFDFLQKVGRSLSPMRHYLESLDRDARERVGKAGERVGEVVAGMTAGGRWSRRDVAEGMERWERYWEEGKRRRGSGQGEREEEMGFWGGDGGWISGGEREDGDGEEDGEEEEEEEEEESESESGEEGEGDDGEEIMGGEGETEDDFELFGHR</sequence>
<feature type="compositionally biased region" description="Low complexity" evidence="5">
    <location>
        <begin position="59"/>
        <end position="70"/>
    </location>
</feature>
<feature type="compositionally biased region" description="Low complexity" evidence="5">
    <location>
        <begin position="468"/>
        <end position="497"/>
    </location>
</feature>
<dbReference type="Pfam" id="PF14599">
    <property type="entry name" value="zinc_ribbon_6"/>
    <property type="match status" value="1"/>
</dbReference>
<feature type="compositionally biased region" description="Polar residues" evidence="5">
    <location>
        <begin position="498"/>
        <end position="514"/>
    </location>
</feature>
<dbReference type="PANTHER" id="PTHR21319">
    <property type="entry name" value="RING FINGER AND CHY ZINC FINGER DOMAIN-CONTAINING PROTEIN 1"/>
    <property type="match status" value="1"/>
</dbReference>
<dbReference type="InterPro" id="IPR037274">
    <property type="entry name" value="Znf_CHY_sf"/>
</dbReference>
<feature type="compositionally biased region" description="Gly residues" evidence="5">
    <location>
        <begin position="656"/>
        <end position="665"/>
    </location>
</feature>
<dbReference type="CDD" id="cd16464">
    <property type="entry name" value="RING-H2_Pirh2-like"/>
    <property type="match status" value="1"/>
</dbReference>
<dbReference type="InterPro" id="IPR039512">
    <property type="entry name" value="RCHY1_zinc-ribbon"/>
</dbReference>
<dbReference type="EMBL" id="NKHZ01000088">
    <property type="protein sequence ID" value="PNS14091.1"/>
    <property type="molecule type" value="Genomic_DNA"/>
</dbReference>
<dbReference type="GO" id="GO:0005634">
    <property type="term" value="C:nucleus"/>
    <property type="evidence" value="ECO:0007669"/>
    <property type="project" value="TreeGrafter"/>
</dbReference>
<dbReference type="GO" id="GO:0008270">
    <property type="term" value="F:zinc ion binding"/>
    <property type="evidence" value="ECO:0007669"/>
    <property type="project" value="UniProtKB-KW"/>
</dbReference>
<dbReference type="PROSITE" id="PS51266">
    <property type="entry name" value="ZF_CHY"/>
    <property type="match status" value="1"/>
</dbReference>